<keyword evidence="2" id="KW-0680">Restriction system</keyword>
<dbReference type="RefSeq" id="WP_080522562.1">
    <property type="nucleotide sequence ID" value="NZ_LPUF01000001.1"/>
</dbReference>
<evidence type="ECO:0000256" key="2">
    <source>
        <dbReference type="ARBA" id="ARBA00022747"/>
    </source>
</evidence>
<sequence>MKYQAYEKYKDSGVEWLGEIPEHWGTSKLRYMFSFDKGLTITKENLLDEGVPCVNYGEVHSKYGFEVDPVINPLKCVSEQYLSSSQSSLLFLGDFVFADTSEDIDGSGNFTQLTSNKAVFAGYHTIIVRPKNKKSSRFYAYLFDSQEFRTHIRHSVKGVKVFSVTQAILRRGNIWLPALEEQQKIANFLDHETAKIDTLIDKQQQLIKLLKEKRQAVISHAVTKGLNPNAPMRDSGVEWLGEVPEHWGVSSINYVLNAIGDVDHYMPQSVEKGIPYVMTGDLKELVSSINFEDCKQVSHKDYLKLSSKIRSSKGDVIMARYATIGTASYIDVDDDFLVSYSCVTIKPNLSKVIGLYLFYYFKSDAFLQGIQNQINTNTQGNVGVNDLKKVKVALPTLAEQSIIIEYLQSKISKLNSISDRSQAAIGLMQERRTALISAAVTGKIDVRHHASLPAGSADTLMGESNDQ</sequence>
<accession>A0A1V8M8X3</accession>
<dbReference type="GO" id="GO:0004519">
    <property type="term" value="F:endonuclease activity"/>
    <property type="evidence" value="ECO:0007669"/>
    <property type="project" value="UniProtKB-KW"/>
</dbReference>
<dbReference type="PANTHER" id="PTHR43140:SF1">
    <property type="entry name" value="TYPE I RESTRICTION ENZYME ECOKI SPECIFICITY SUBUNIT"/>
    <property type="match status" value="1"/>
</dbReference>
<dbReference type="GO" id="GO:0003677">
    <property type="term" value="F:DNA binding"/>
    <property type="evidence" value="ECO:0007669"/>
    <property type="project" value="UniProtKB-KW"/>
</dbReference>
<protein>
    <submittedName>
        <fullName evidence="5">Restriction endonuclease subunit S</fullName>
    </submittedName>
</protein>
<feature type="domain" description="Type I restriction modification DNA specificity" evidence="4">
    <location>
        <begin position="21"/>
        <end position="205"/>
    </location>
</feature>
<feature type="domain" description="Type I restriction modification DNA specificity" evidence="4">
    <location>
        <begin position="271"/>
        <end position="415"/>
    </location>
</feature>
<keyword evidence="5" id="KW-0255">Endonuclease</keyword>
<organism evidence="5 6">
    <name type="scientific">Methyloprofundus sedimenti</name>
    <dbReference type="NCBI Taxonomy" id="1420851"/>
    <lineage>
        <taxon>Bacteria</taxon>
        <taxon>Pseudomonadati</taxon>
        <taxon>Pseudomonadota</taxon>
        <taxon>Gammaproteobacteria</taxon>
        <taxon>Methylococcales</taxon>
        <taxon>Methylococcaceae</taxon>
        <taxon>Methyloprofundus</taxon>
    </lineage>
</organism>
<dbReference type="OrthoDB" id="9798929at2"/>
<evidence type="ECO:0000259" key="4">
    <source>
        <dbReference type="Pfam" id="PF01420"/>
    </source>
</evidence>
<keyword evidence="3" id="KW-0238">DNA-binding</keyword>
<dbReference type="PANTHER" id="PTHR43140">
    <property type="entry name" value="TYPE-1 RESTRICTION ENZYME ECOKI SPECIFICITY PROTEIN"/>
    <property type="match status" value="1"/>
</dbReference>
<evidence type="ECO:0000256" key="1">
    <source>
        <dbReference type="ARBA" id="ARBA00010923"/>
    </source>
</evidence>
<dbReference type="GO" id="GO:0009307">
    <property type="term" value="P:DNA restriction-modification system"/>
    <property type="evidence" value="ECO:0007669"/>
    <property type="project" value="UniProtKB-KW"/>
</dbReference>
<evidence type="ECO:0000313" key="6">
    <source>
        <dbReference type="Proteomes" id="UP000191980"/>
    </source>
</evidence>
<reference evidence="5 6" key="1">
    <citation type="submission" date="2015-12" db="EMBL/GenBank/DDBJ databases">
        <authorList>
            <person name="Shamseldin A."/>
            <person name="Moawad H."/>
            <person name="Abd El-Rahim W.M."/>
            <person name="Sadowsky M.J."/>
        </authorList>
    </citation>
    <scope>NUCLEOTIDE SEQUENCE [LARGE SCALE GENOMIC DNA]</scope>
    <source>
        <strain evidence="5 6">WF1</strain>
    </source>
</reference>
<dbReference type="AlphaFoldDB" id="A0A1V8M8X3"/>
<dbReference type="InterPro" id="IPR044946">
    <property type="entry name" value="Restrct_endonuc_typeI_TRD_sf"/>
</dbReference>
<dbReference type="InterPro" id="IPR000055">
    <property type="entry name" value="Restrct_endonuc_typeI_TRD"/>
</dbReference>
<gene>
    <name evidence="5" type="ORF">AU255_08885</name>
</gene>
<keyword evidence="6" id="KW-1185">Reference proteome</keyword>
<evidence type="ECO:0000313" key="5">
    <source>
        <dbReference type="EMBL" id="OQK17957.1"/>
    </source>
</evidence>
<keyword evidence="5" id="KW-0540">Nuclease</keyword>
<dbReference type="EMBL" id="LPUF01000001">
    <property type="protein sequence ID" value="OQK17957.1"/>
    <property type="molecule type" value="Genomic_DNA"/>
</dbReference>
<comment type="similarity">
    <text evidence="1">Belongs to the type-I restriction system S methylase family.</text>
</comment>
<dbReference type="InterPro" id="IPR051212">
    <property type="entry name" value="Type-I_RE_S_subunit"/>
</dbReference>
<dbReference type="STRING" id="1420851.AU255_08885"/>
<proteinExistence type="inferred from homology"/>
<keyword evidence="5" id="KW-0378">Hydrolase</keyword>
<evidence type="ECO:0000256" key="3">
    <source>
        <dbReference type="ARBA" id="ARBA00023125"/>
    </source>
</evidence>
<dbReference type="Proteomes" id="UP000191980">
    <property type="component" value="Unassembled WGS sequence"/>
</dbReference>
<dbReference type="Pfam" id="PF01420">
    <property type="entry name" value="Methylase_S"/>
    <property type="match status" value="2"/>
</dbReference>
<name>A0A1V8M8X3_9GAMM</name>
<dbReference type="SUPFAM" id="SSF116734">
    <property type="entry name" value="DNA methylase specificity domain"/>
    <property type="match status" value="2"/>
</dbReference>
<dbReference type="Gene3D" id="3.90.220.20">
    <property type="entry name" value="DNA methylase specificity domains"/>
    <property type="match status" value="2"/>
</dbReference>
<comment type="caution">
    <text evidence="5">The sequence shown here is derived from an EMBL/GenBank/DDBJ whole genome shotgun (WGS) entry which is preliminary data.</text>
</comment>